<dbReference type="PANTHER" id="PTHR47459">
    <property type="entry name" value="KINESIN LIGHT CHAIN-RELATED"/>
    <property type="match status" value="1"/>
</dbReference>
<sequence>MRRASSSSALLLLRRRPLSSLISSSVSDAAASQFHPHLKHLTQNPPFFSGHANKPRMFNTQTPPQYSEDMLKAGMDDLNMGLKLHREGKHEKALTFATRALQSFYIDEDSASLPLALALHLIGSVSCALERFDDSLGYLNWAKLVLGKLEKGESCSYEHIISVEHVVEDGLYITNKAMGRRVDALAHLMKSVELKKKIFGEGSLELGYAYREVARAHFCALRFGPTRVTRTNGLANRVVTKLVFACIIFFF</sequence>
<dbReference type="InterPro" id="IPR011990">
    <property type="entry name" value="TPR-like_helical_dom_sf"/>
</dbReference>
<name>A0A484K599_9ASTE</name>
<organism evidence="1 2">
    <name type="scientific">Cuscuta campestris</name>
    <dbReference type="NCBI Taxonomy" id="132261"/>
    <lineage>
        <taxon>Eukaryota</taxon>
        <taxon>Viridiplantae</taxon>
        <taxon>Streptophyta</taxon>
        <taxon>Embryophyta</taxon>
        <taxon>Tracheophyta</taxon>
        <taxon>Spermatophyta</taxon>
        <taxon>Magnoliopsida</taxon>
        <taxon>eudicotyledons</taxon>
        <taxon>Gunneridae</taxon>
        <taxon>Pentapetalae</taxon>
        <taxon>asterids</taxon>
        <taxon>lamiids</taxon>
        <taxon>Solanales</taxon>
        <taxon>Convolvulaceae</taxon>
        <taxon>Cuscuteae</taxon>
        <taxon>Cuscuta</taxon>
        <taxon>Cuscuta subgen. Grammica</taxon>
        <taxon>Cuscuta sect. Cleistogrammica</taxon>
    </lineage>
</organism>
<dbReference type="EMBL" id="OOIL02000038">
    <property type="protein sequence ID" value="VFQ59705.1"/>
    <property type="molecule type" value="Genomic_DNA"/>
</dbReference>
<protein>
    <recommendedName>
        <fullName evidence="3">MalT-like TPR region domain-containing protein</fullName>
    </recommendedName>
</protein>
<gene>
    <name evidence="1" type="ORF">CCAM_LOCUS1481</name>
</gene>
<evidence type="ECO:0000313" key="2">
    <source>
        <dbReference type="Proteomes" id="UP000595140"/>
    </source>
</evidence>
<accession>A0A484K599</accession>
<evidence type="ECO:0008006" key="3">
    <source>
        <dbReference type="Google" id="ProtNLM"/>
    </source>
</evidence>
<reference evidence="1 2" key="1">
    <citation type="submission" date="2018-04" db="EMBL/GenBank/DDBJ databases">
        <authorList>
            <person name="Vogel A."/>
        </authorList>
    </citation>
    <scope>NUCLEOTIDE SEQUENCE [LARGE SCALE GENOMIC DNA]</scope>
</reference>
<dbReference type="PANTHER" id="PTHR47459:SF1">
    <property type="entry name" value="KINESIN LIGHT CHAIN-RELATED"/>
    <property type="match status" value="1"/>
</dbReference>
<dbReference type="Proteomes" id="UP000595140">
    <property type="component" value="Unassembled WGS sequence"/>
</dbReference>
<dbReference type="SUPFAM" id="SSF48452">
    <property type="entry name" value="TPR-like"/>
    <property type="match status" value="1"/>
</dbReference>
<proteinExistence type="predicted"/>
<evidence type="ECO:0000313" key="1">
    <source>
        <dbReference type="EMBL" id="VFQ59705.1"/>
    </source>
</evidence>
<dbReference type="AlphaFoldDB" id="A0A484K599"/>
<dbReference type="Gene3D" id="1.25.40.10">
    <property type="entry name" value="Tetratricopeptide repeat domain"/>
    <property type="match status" value="1"/>
</dbReference>
<keyword evidence="2" id="KW-1185">Reference proteome</keyword>